<protein>
    <submittedName>
        <fullName evidence="3">GGDEF domain-containing protein</fullName>
    </submittedName>
</protein>
<evidence type="ECO:0000313" key="4">
    <source>
        <dbReference type="Proteomes" id="UP001320899"/>
    </source>
</evidence>
<keyword evidence="4" id="KW-1185">Reference proteome</keyword>
<dbReference type="InterPro" id="IPR042463">
    <property type="entry name" value="HNOB_dom_associated_sf"/>
</dbReference>
<dbReference type="InterPro" id="IPR000160">
    <property type="entry name" value="GGDEF_dom"/>
</dbReference>
<dbReference type="PROSITE" id="PS50887">
    <property type="entry name" value="GGDEF"/>
    <property type="match status" value="1"/>
</dbReference>
<evidence type="ECO:0000313" key="3">
    <source>
        <dbReference type="EMBL" id="MCV2890219.1"/>
    </source>
</evidence>
<dbReference type="CDD" id="cd01949">
    <property type="entry name" value="GGDEF"/>
    <property type="match status" value="1"/>
</dbReference>
<dbReference type="RefSeq" id="WP_263829918.1">
    <property type="nucleotide sequence ID" value="NZ_JAOWLB010000015.1"/>
</dbReference>
<name>A0ABT3ANH0_9RHOB</name>
<dbReference type="SMART" id="SM00267">
    <property type="entry name" value="GGDEF"/>
    <property type="match status" value="1"/>
</dbReference>
<dbReference type="PANTHER" id="PTHR46663">
    <property type="entry name" value="DIGUANYLATE CYCLASE DGCT-RELATED"/>
    <property type="match status" value="1"/>
</dbReference>
<dbReference type="Gene3D" id="3.30.70.270">
    <property type="match status" value="1"/>
</dbReference>
<reference evidence="3 4" key="1">
    <citation type="submission" date="2022-10" db="EMBL/GenBank/DDBJ databases">
        <title>Ruegeria sp. nov., isolated from ocean surface sediments.</title>
        <authorList>
            <person name="He W."/>
            <person name="Xue H.-P."/>
            <person name="Zhang D.-F."/>
        </authorList>
    </citation>
    <scope>NUCLEOTIDE SEQUENCE [LARGE SCALE GENOMIC DNA]</scope>
    <source>
        <strain evidence="3 4">XHP0148</strain>
    </source>
</reference>
<dbReference type="NCBIfam" id="TIGR00254">
    <property type="entry name" value="GGDEF"/>
    <property type="match status" value="1"/>
</dbReference>
<dbReference type="EMBL" id="JAOWLB010000015">
    <property type="protein sequence ID" value="MCV2890219.1"/>
    <property type="molecule type" value="Genomic_DNA"/>
</dbReference>
<evidence type="ECO:0000256" key="1">
    <source>
        <dbReference type="SAM" id="MobiDB-lite"/>
    </source>
</evidence>
<proteinExistence type="predicted"/>
<dbReference type="Gene3D" id="3.30.450.260">
    <property type="entry name" value="Haem NO binding associated domain"/>
    <property type="match status" value="1"/>
</dbReference>
<comment type="caution">
    <text evidence="3">The sequence shown here is derived from an EMBL/GenBank/DDBJ whole genome shotgun (WGS) entry which is preliminary data.</text>
</comment>
<evidence type="ECO:0000259" key="2">
    <source>
        <dbReference type="PROSITE" id="PS50887"/>
    </source>
</evidence>
<dbReference type="InterPro" id="IPR043128">
    <property type="entry name" value="Rev_trsase/Diguanyl_cyclase"/>
</dbReference>
<feature type="domain" description="GGDEF" evidence="2">
    <location>
        <begin position="189"/>
        <end position="323"/>
    </location>
</feature>
<organism evidence="3 4">
    <name type="scientific">Ruegeria aquimaris</name>
    <dbReference type="NCBI Taxonomy" id="2984333"/>
    <lineage>
        <taxon>Bacteria</taxon>
        <taxon>Pseudomonadati</taxon>
        <taxon>Pseudomonadota</taxon>
        <taxon>Alphaproteobacteria</taxon>
        <taxon>Rhodobacterales</taxon>
        <taxon>Roseobacteraceae</taxon>
        <taxon>Ruegeria</taxon>
    </lineage>
</organism>
<dbReference type="Proteomes" id="UP001320899">
    <property type="component" value="Unassembled WGS sequence"/>
</dbReference>
<gene>
    <name evidence="3" type="ORF">OE747_17915</name>
</gene>
<dbReference type="PANTHER" id="PTHR46663:SF2">
    <property type="entry name" value="GGDEF DOMAIN-CONTAINING PROTEIN"/>
    <property type="match status" value="1"/>
</dbReference>
<accession>A0ABT3ANH0</accession>
<dbReference type="InterPro" id="IPR052163">
    <property type="entry name" value="DGC-Regulatory_Protein"/>
</dbReference>
<sequence>MTDKDNLARLLEKLCPMFVLLDATGRITDVGPTLQKLRPEMAMVGSGFLEVFELLRPRSVATIQAIATSGAKLHLRFRDNPRTALKGVVVPLPADEGAVINLSFGISILDAVRDYALTSADFSGTDLAIELLYLVEAKSAAMEASRTLNLRLQGAMIAAEEQAYTDTLTGLKNRRAMDHILARLTNSVTPFSLMHLDLDYFKSVNDTLGHAAGDHVLQQVARIMVEETRGDDTVARIGGDEFILVFNHLQDKEKLESIARRLIDRLEEPIPFNGEQCQISASIGIVLSTQFAAPEASKLIHAADLALYSAKRKGRATYRFYNRNLTLPVATGEDPASPGKAGGDNSEVIEQGRAPGADTGQERHRAARRPV</sequence>
<feature type="region of interest" description="Disordered" evidence="1">
    <location>
        <begin position="329"/>
        <end position="371"/>
    </location>
</feature>
<dbReference type="SUPFAM" id="SSF55073">
    <property type="entry name" value="Nucleotide cyclase"/>
    <property type="match status" value="1"/>
</dbReference>
<dbReference type="InterPro" id="IPR029787">
    <property type="entry name" value="Nucleotide_cyclase"/>
</dbReference>
<dbReference type="Pfam" id="PF00990">
    <property type="entry name" value="GGDEF"/>
    <property type="match status" value="1"/>
</dbReference>